<dbReference type="Pfam" id="PF04116">
    <property type="entry name" value="FA_hydroxylase"/>
    <property type="match status" value="1"/>
</dbReference>
<dbReference type="GO" id="GO:0016020">
    <property type="term" value="C:membrane"/>
    <property type="evidence" value="ECO:0007669"/>
    <property type="project" value="UniProtKB-SubCell"/>
</dbReference>
<accession>A0A6C0GQW1</accession>
<dbReference type="Proteomes" id="UP000480178">
    <property type="component" value="Chromosome"/>
</dbReference>
<comment type="subcellular location">
    <subcellularLocation>
        <location evidence="1">Membrane</location>
    </subcellularLocation>
</comment>
<dbReference type="InterPro" id="IPR006694">
    <property type="entry name" value="Fatty_acid_hydroxylase"/>
</dbReference>
<evidence type="ECO:0000256" key="5">
    <source>
        <dbReference type="SAM" id="Phobius"/>
    </source>
</evidence>
<dbReference type="GO" id="GO:0005506">
    <property type="term" value="F:iron ion binding"/>
    <property type="evidence" value="ECO:0007669"/>
    <property type="project" value="InterPro"/>
</dbReference>
<feature type="domain" description="Fatty acid hydroxylase" evidence="6">
    <location>
        <begin position="111"/>
        <end position="241"/>
    </location>
</feature>
<evidence type="ECO:0000256" key="2">
    <source>
        <dbReference type="ARBA" id="ARBA00022692"/>
    </source>
</evidence>
<organism evidence="7 8">
    <name type="scientific">Rhodocytophaga rosea</name>
    <dbReference type="NCBI Taxonomy" id="2704465"/>
    <lineage>
        <taxon>Bacteria</taxon>
        <taxon>Pseudomonadati</taxon>
        <taxon>Bacteroidota</taxon>
        <taxon>Cytophagia</taxon>
        <taxon>Cytophagales</taxon>
        <taxon>Rhodocytophagaceae</taxon>
        <taxon>Rhodocytophaga</taxon>
    </lineage>
</organism>
<dbReference type="AlphaFoldDB" id="A0A6C0GQW1"/>
<proteinExistence type="predicted"/>
<keyword evidence="3 5" id="KW-1133">Transmembrane helix</keyword>
<evidence type="ECO:0000256" key="3">
    <source>
        <dbReference type="ARBA" id="ARBA00022989"/>
    </source>
</evidence>
<evidence type="ECO:0000256" key="1">
    <source>
        <dbReference type="ARBA" id="ARBA00004370"/>
    </source>
</evidence>
<evidence type="ECO:0000313" key="7">
    <source>
        <dbReference type="EMBL" id="QHT70458.1"/>
    </source>
</evidence>
<sequence length="244" mass="28974">MVSPGSTVSILRDFFFKSPFHTFGMAFILFLLLYFLFASAALFITRFIQSSYKLSGQESYDPAQIRKEIKYSIVSIFIFALQAIFIQVAYVQGWIHINWQINIITLVPQILILFFWNELHFYLCHRLLHVGWWFRKVHKIHHTSYHPSPFSVYSFHWIEAFLLGTVIFLPLFLYPFQYLALLSLPVMSIFLNTLGHWDYDLFPHLKPSSLLKFSYRHAMHHRKVHGNFGFLLPVFDRIFRTGIK</sequence>
<feature type="transmembrane region" description="Helical" evidence="5">
    <location>
        <begin position="20"/>
        <end position="48"/>
    </location>
</feature>
<evidence type="ECO:0000259" key="6">
    <source>
        <dbReference type="Pfam" id="PF04116"/>
    </source>
</evidence>
<protein>
    <submittedName>
        <fullName evidence="7">Sterol desaturase family protein</fullName>
    </submittedName>
</protein>
<keyword evidence="8" id="KW-1185">Reference proteome</keyword>
<feature type="transmembrane region" description="Helical" evidence="5">
    <location>
        <begin position="97"/>
        <end position="116"/>
    </location>
</feature>
<feature type="transmembrane region" description="Helical" evidence="5">
    <location>
        <begin position="150"/>
        <end position="172"/>
    </location>
</feature>
<reference evidence="7 8" key="1">
    <citation type="submission" date="2020-01" db="EMBL/GenBank/DDBJ databases">
        <authorList>
            <person name="Kim M.K."/>
        </authorList>
    </citation>
    <scope>NUCLEOTIDE SEQUENCE [LARGE SCALE GENOMIC DNA]</scope>
    <source>
        <strain evidence="7 8">172606-1</strain>
    </source>
</reference>
<evidence type="ECO:0000313" key="8">
    <source>
        <dbReference type="Proteomes" id="UP000480178"/>
    </source>
</evidence>
<keyword evidence="4 5" id="KW-0472">Membrane</keyword>
<name>A0A6C0GQW1_9BACT</name>
<dbReference type="GO" id="GO:0016491">
    <property type="term" value="F:oxidoreductase activity"/>
    <property type="evidence" value="ECO:0007669"/>
    <property type="project" value="InterPro"/>
</dbReference>
<dbReference type="InterPro" id="IPR050307">
    <property type="entry name" value="Sterol_Desaturase_Related"/>
</dbReference>
<gene>
    <name evidence="7" type="ORF">GXP67_29280</name>
</gene>
<dbReference type="KEGG" id="rhoz:GXP67_29280"/>
<dbReference type="GO" id="GO:0008610">
    <property type="term" value="P:lipid biosynthetic process"/>
    <property type="evidence" value="ECO:0007669"/>
    <property type="project" value="InterPro"/>
</dbReference>
<dbReference type="PANTHER" id="PTHR11863">
    <property type="entry name" value="STEROL DESATURASE"/>
    <property type="match status" value="1"/>
</dbReference>
<evidence type="ECO:0000256" key="4">
    <source>
        <dbReference type="ARBA" id="ARBA00023136"/>
    </source>
</evidence>
<dbReference type="RefSeq" id="WP_162446435.1">
    <property type="nucleotide sequence ID" value="NZ_CP048222.1"/>
</dbReference>
<keyword evidence="2 5" id="KW-0812">Transmembrane</keyword>
<feature type="transmembrane region" description="Helical" evidence="5">
    <location>
        <begin position="69"/>
        <end position="91"/>
    </location>
</feature>
<dbReference type="EMBL" id="CP048222">
    <property type="protein sequence ID" value="QHT70458.1"/>
    <property type="molecule type" value="Genomic_DNA"/>
</dbReference>